<organism evidence="1 2">
    <name type="scientific">Oceaniferula marina</name>
    <dbReference type="NCBI Taxonomy" id="2748318"/>
    <lineage>
        <taxon>Bacteria</taxon>
        <taxon>Pseudomonadati</taxon>
        <taxon>Verrucomicrobiota</taxon>
        <taxon>Verrucomicrobiia</taxon>
        <taxon>Verrucomicrobiales</taxon>
        <taxon>Verrucomicrobiaceae</taxon>
        <taxon>Oceaniferula</taxon>
    </lineage>
</organism>
<comment type="caution">
    <text evidence="1">The sequence shown here is derived from an EMBL/GenBank/DDBJ whole genome shotgun (WGS) entry which is preliminary data.</text>
</comment>
<dbReference type="NCBIfam" id="TIGR04256">
    <property type="entry name" value="GxxExxY"/>
    <property type="match status" value="1"/>
</dbReference>
<dbReference type="Proteomes" id="UP000557872">
    <property type="component" value="Unassembled WGS sequence"/>
</dbReference>
<name>A0A851GLW8_9BACT</name>
<protein>
    <submittedName>
        <fullName evidence="1">GxxExxY protein</fullName>
    </submittedName>
</protein>
<dbReference type="Pfam" id="PF13366">
    <property type="entry name" value="PDDEXK_3"/>
    <property type="match status" value="1"/>
</dbReference>
<gene>
    <name evidence="1" type="ORF">HW115_09175</name>
</gene>
<evidence type="ECO:0000313" key="1">
    <source>
        <dbReference type="EMBL" id="NWK55780.1"/>
    </source>
</evidence>
<dbReference type="AlphaFoldDB" id="A0A851GLW8"/>
<reference evidence="1 2" key="1">
    <citation type="submission" date="2020-07" db="EMBL/GenBank/DDBJ databases">
        <title>Roseicoccus Jingziensis gen. nov., sp. nov., isolated from coastal seawater.</title>
        <authorList>
            <person name="Feng X."/>
        </authorList>
    </citation>
    <scope>NUCLEOTIDE SEQUENCE [LARGE SCALE GENOMIC DNA]</scope>
    <source>
        <strain evidence="1 2">N1E253</strain>
    </source>
</reference>
<dbReference type="EMBL" id="JACBAZ010000003">
    <property type="protein sequence ID" value="NWK55780.1"/>
    <property type="molecule type" value="Genomic_DNA"/>
</dbReference>
<keyword evidence="2" id="KW-1185">Reference proteome</keyword>
<evidence type="ECO:0000313" key="2">
    <source>
        <dbReference type="Proteomes" id="UP000557872"/>
    </source>
</evidence>
<sequence>MNITRKELSHEANELAKVAVNCAYVLHRETGPGLLESVYEVVLSKMLTDKGIIVDRQKPIPIQLMGATFTEGFRADLLLNNTLLIELKSVEKIHPLHSKQTLTYLRLLDLPLGLLINFGSPTLKEGTKRIVNNYYESP</sequence>
<accession>A0A851GLW8</accession>
<dbReference type="RefSeq" id="WP_178932321.1">
    <property type="nucleotide sequence ID" value="NZ_JACBAZ010000003.1"/>
</dbReference>
<proteinExistence type="predicted"/>
<dbReference type="InterPro" id="IPR026350">
    <property type="entry name" value="GxxExxY"/>
</dbReference>